<dbReference type="EMBL" id="OBQK01000001">
    <property type="protein sequence ID" value="SOC52400.1"/>
    <property type="molecule type" value="Genomic_DNA"/>
</dbReference>
<organism evidence="1 2">
    <name type="scientific">Ornithinimicrobium cerasi</name>
    <dbReference type="NCBI Taxonomy" id="2248773"/>
    <lineage>
        <taxon>Bacteria</taxon>
        <taxon>Bacillati</taxon>
        <taxon>Actinomycetota</taxon>
        <taxon>Actinomycetes</taxon>
        <taxon>Micrococcales</taxon>
        <taxon>Ornithinimicrobiaceae</taxon>
        <taxon>Ornithinimicrobium</taxon>
    </lineage>
</organism>
<evidence type="ECO:0000313" key="2">
    <source>
        <dbReference type="Proteomes" id="UP000219688"/>
    </source>
</evidence>
<protein>
    <submittedName>
        <fullName evidence="1">Glycosyltransferase involved in cell wall bisynthesis</fullName>
    </submittedName>
</protein>
<evidence type="ECO:0000313" key="1">
    <source>
        <dbReference type="EMBL" id="SOC52400.1"/>
    </source>
</evidence>
<dbReference type="SUPFAM" id="SSF53756">
    <property type="entry name" value="UDP-Glycosyltransferase/glycogen phosphorylase"/>
    <property type="match status" value="1"/>
</dbReference>
<gene>
    <name evidence="1" type="ORF">SAMN05421879_101527</name>
</gene>
<reference evidence="2" key="1">
    <citation type="submission" date="2017-08" db="EMBL/GenBank/DDBJ databases">
        <authorList>
            <person name="Varghese N."/>
            <person name="Submissions S."/>
        </authorList>
    </citation>
    <scope>NUCLEOTIDE SEQUENCE [LARGE SCALE GENOMIC DNA]</scope>
    <source>
        <strain evidence="2">USBA17B2</strain>
    </source>
</reference>
<keyword evidence="2" id="KW-1185">Reference proteome</keyword>
<dbReference type="AlphaFoldDB" id="A0A285VEB6"/>
<dbReference type="RefSeq" id="WP_097186697.1">
    <property type="nucleotide sequence ID" value="NZ_OBQK01000001.1"/>
</dbReference>
<keyword evidence="1" id="KW-0808">Transferase</keyword>
<proteinExistence type="predicted"/>
<dbReference type="Gene3D" id="3.40.50.2000">
    <property type="entry name" value="Glycogen Phosphorylase B"/>
    <property type="match status" value="2"/>
</dbReference>
<sequence length="449" mass="48567">MTRPAHVLYVAWGFPPARGGGVYRALATSAAFADAGARVTVLTAAREAFERYTAVDAALEAHVHPEVSVRRLPFDWPAREPDRARWSAVRRAAPRVWWRVRKELDRVSFPEVGYGPWRRVLEAGARQVHADRAVDLVVATANPYVDLVAADVLHRDHGVPYVVDYRDAWQLDVFTGRRKHRRGSRVDRLEGRLMRDAREVWFVNEPIRAWHAEQHPAAAALMHVVANGYDPQFAPAPRLEAPDPARPLRFGYIGTMSRQVPLEAFRAGWAAAAARSAEVASATAHLWGHSSHYAVEHPGSSSIPVTPGTPGTPSALPTGGSGGGVVVHGPVSKTAVAEVYAQLDVLLLILGTGRYVTSGKVYEYLASALPVVSVHDPGNAATQVLVDYPLWFPARDLSAEAVATALVSAAAAARTADRATRQACADFALASSREAQLGQRVSALLDAAR</sequence>
<dbReference type="Proteomes" id="UP000219688">
    <property type="component" value="Unassembled WGS sequence"/>
</dbReference>
<dbReference type="STRING" id="1122622.GCA_000421185_03572"/>
<accession>A0A285VEB6</accession>
<name>A0A285VEB6_9MICO</name>
<dbReference type="GO" id="GO:0016740">
    <property type="term" value="F:transferase activity"/>
    <property type="evidence" value="ECO:0007669"/>
    <property type="project" value="UniProtKB-KW"/>
</dbReference>